<dbReference type="Proteomes" id="UP000010729">
    <property type="component" value="Unassembled WGS sequence"/>
</dbReference>
<feature type="chain" id="PRO_5038520349" evidence="1">
    <location>
        <begin position="19"/>
        <end position="189"/>
    </location>
</feature>
<protein>
    <submittedName>
        <fullName evidence="2">Uncharacterized protein</fullName>
    </submittedName>
</protein>
<gene>
    <name evidence="2" type="ORF">D477_017202</name>
</gene>
<sequence>LASGFVLAVLVGAAIAGAGGQAPQGAPKTPAAVGAAASDPAASVGGSTVARLPEALAKAVRGDDPAAAVEGLAWLRAEALRTKDSGLLALVNADGSAPMAADRDVIALLEERGNSFSGLEVDVTESVVVSRAAGKAEVAATVTTSAFEERDASGAVVASADEPKVQELVLALVRQEGRWLIEGVHYPPR</sequence>
<dbReference type="EMBL" id="ANPE02000209">
    <property type="protein sequence ID" value="EMY33008.1"/>
    <property type="molecule type" value="Genomic_DNA"/>
</dbReference>
<keyword evidence="3" id="KW-1185">Reference proteome</keyword>
<dbReference type="AlphaFoldDB" id="N1V427"/>
<evidence type="ECO:0000313" key="2">
    <source>
        <dbReference type="EMBL" id="EMY33008.1"/>
    </source>
</evidence>
<organism evidence="2 3">
    <name type="scientific">Arthrobacter crystallopoietes BAB-32</name>
    <dbReference type="NCBI Taxonomy" id="1246476"/>
    <lineage>
        <taxon>Bacteria</taxon>
        <taxon>Bacillati</taxon>
        <taxon>Actinomycetota</taxon>
        <taxon>Actinomycetes</taxon>
        <taxon>Micrococcales</taxon>
        <taxon>Micrococcaceae</taxon>
        <taxon>Crystallibacter</taxon>
    </lineage>
</organism>
<name>N1V427_9MICC</name>
<comment type="caution">
    <text evidence="2">The sequence shown here is derived from an EMBL/GenBank/DDBJ whole genome shotgun (WGS) entry which is preliminary data.</text>
</comment>
<feature type="non-terminal residue" evidence="2">
    <location>
        <position position="1"/>
    </location>
</feature>
<keyword evidence="1" id="KW-0732">Signal</keyword>
<proteinExistence type="predicted"/>
<feature type="signal peptide" evidence="1">
    <location>
        <begin position="1"/>
        <end position="18"/>
    </location>
</feature>
<reference evidence="2 3" key="1">
    <citation type="journal article" date="2013" name="Genome Announc.">
        <title>Draft Genome Sequence of Arthrobacter crystallopoietes Strain BAB-32, Revealing Genes for Bioremediation.</title>
        <authorList>
            <person name="Joshi M.N."/>
            <person name="Pandit A.S."/>
            <person name="Sharma A."/>
            <person name="Pandya R.V."/>
            <person name="Desai S.M."/>
            <person name="Saxena A.K."/>
            <person name="Bagatharia S.B."/>
        </authorList>
    </citation>
    <scope>NUCLEOTIDE SEQUENCE [LARGE SCALE GENOMIC DNA]</scope>
    <source>
        <strain evidence="2 3">BAB-32</strain>
    </source>
</reference>
<evidence type="ECO:0000256" key="1">
    <source>
        <dbReference type="SAM" id="SignalP"/>
    </source>
</evidence>
<accession>N1V427</accession>
<evidence type="ECO:0000313" key="3">
    <source>
        <dbReference type="Proteomes" id="UP000010729"/>
    </source>
</evidence>